<dbReference type="PANTHER" id="PTHR21027:SF1">
    <property type="entry name" value="TRNA-SPLICING ENDONUCLEASE SUBUNIT SEN54"/>
    <property type="match status" value="1"/>
</dbReference>
<proteinExistence type="predicted"/>
<gene>
    <name evidence="1" type="ORF">RDWZM_005201</name>
</gene>
<dbReference type="Proteomes" id="UP001142055">
    <property type="component" value="Chromosome 2"/>
</dbReference>
<name>A0A9Q0M5U6_BLOTA</name>
<dbReference type="OMA" id="CANWAEY"/>
<dbReference type="GO" id="GO:0000214">
    <property type="term" value="C:tRNA-intron endonuclease complex"/>
    <property type="evidence" value="ECO:0007669"/>
    <property type="project" value="TreeGrafter"/>
</dbReference>
<dbReference type="InterPro" id="IPR024337">
    <property type="entry name" value="tRNA_splic_suSen54"/>
</dbReference>
<dbReference type="OrthoDB" id="6430781at2759"/>
<dbReference type="GO" id="GO:0000379">
    <property type="term" value="P:tRNA-type intron splice site recognition and cleavage"/>
    <property type="evidence" value="ECO:0007669"/>
    <property type="project" value="TreeGrafter"/>
</dbReference>
<evidence type="ECO:0008006" key="3">
    <source>
        <dbReference type="Google" id="ProtNLM"/>
    </source>
</evidence>
<accession>A0A9Q0M5U6</accession>
<evidence type="ECO:0000313" key="2">
    <source>
        <dbReference type="Proteomes" id="UP001142055"/>
    </source>
</evidence>
<dbReference type="AlphaFoldDB" id="A0A9Q0M5U6"/>
<dbReference type="EMBL" id="JAPWDV010000002">
    <property type="protein sequence ID" value="KAJ6219389.1"/>
    <property type="molecule type" value="Genomic_DNA"/>
</dbReference>
<sequence length="390" mass="44744">MNPSKDPLNSNPDLDYVRNINYDSTELETDFRTTIKQDLPTILTNVDSSIAKLKPTISLIIDKKLVSQGTWLPNLRLVRITDNKNLKQYVPRLINGENQVMNRFESLFLLECRSLSITYENIPLSIEDGFQLMLNSKRDQKLYRVFSTLSKNGYLVKFLEKVKHGENQLEISGKHQLENSLDTELTNSKKFKHNNDSLLNYKVMTSVRPLLIGNLRKLSRTDKRLLKKCCQSEDCSDKSIIYCLRDSVHPVPVNQNLQTIFSGDIKPLIPLSDIYSTDNLFSLMRNYGPKDSTSHSTIMNSNSLSIDFEVYRSKSFSTLSKSLPLFCISIVNETDELPSTSQLNHLRNIVIKNCPLLFAVVSDSLEFNFYGLENVTIDDELPSLWEKYYA</sequence>
<evidence type="ECO:0000313" key="1">
    <source>
        <dbReference type="EMBL" id="KAJ6219389.1"/>
    </source>
</evidence>
<protein>
    <recommendedName>
        <fullName evidence="3">tRNA-splicing endonuclease subunit Sen54 N-terminal domain-containing protein</fullName>
    </recommendedName>
</protein>
<comment type="caution">
    <text evidence="1">The sequence shown here is derived from an EMBL/GenBank/DDBJ whole genome shotgun (WGS) entry which is preliminary data.</text>
</comment>
<keyword evidence="2" id="KW-1185">Reference proteome</keyword>
<dbReference type="PANTHER" id="PTHR21027">
    <property type="entry name" value="TRNA-SPLICING ENDONUCLEASE SUBUNIT SEN54"/>
    <property type="match status" value="1"/>
</dbReference>
<reference evidence="1" key="1">
    <citation type="submission" date="2022-12" db="EMBL/GenBank/DDBJ databases">
        <title>Genome assemblies of Blomia tropicalis.</title>
        <authorList>
            <person name="Cui Y."/>
        </authorList>
    </citation>
    <scope>NUCLEOTIDE SEQUENCE</scope>
    <source>
        <tissue evidence="1">Adult mites</tissue>
    </source>
</reference>
<organism evidence="1 2">
    <name type="scientific">Blomia tropicalis</name>
    <name type="common">Mite</name>
    <dbReference type="NCBI Taxonomy" id="40697"/>
    <lineage>
        <taxon>Eukaryota</taxon>
        <taxon>Metazoa</taxon>
        <taxon>Ecdysozoa</taxon>
        <taxon>Arthropoda</taxon>
        <taxon>Chelicerata</taxon>
        <taxon>Arachnida</taxon>
        <taxon>Acari</taxon>
        <taxon>Acariformes</taxon>
        <taxon>Sarcoptiformes</taxon>
        <taxon>Astigmata</taxon>
        <taxon>Glycyphagoidea</taxon>
        <taxon>Echimyopodidae</taxon>
        <taxon>Blomia</taxon>
    </lineage>
</organism>